<proteinExistence type="predicted"/>
<protein>
    <recommendedName>
        <fullName evidence="4">SH3 domain-containing protein</fullName>
    </recommendedName>
</protein>
<name>A0ABU2AF60_9BURK</name>
<comment type="caution">
    <text evidence="2">The sequence shown here is derived from an EMBL/GenBank/DDBJ whole genome shotgun (WGS) entry which is preliminary data.</text>
</comment>
<sequence length="496" mass="53657">MRRFVLIVVAAAAAAIVMTKVEAAELPAFPRAGLVVQDSPLRGAPRDTASLQAQMGRGEALEIRGERGDHWQVWDYRRERGGWLRKGQVLLVPRGEGATAELMSQLRLARQQWGTEGLGLGLAAAYVQAATKDEMAGPGGAEALDAMGTFAERIADRASLRDAKPTEGQLAAQMDVAARYGLKFEQFEVDEGRVQVCYDGDVFRRLLATAATPEQRVRAALALTRPDCLNPRATVREAEARDQWRQQVLAQVDGASLPVHWKNRLLMRRASVSASLAFAQARRNPGGAGGEATPALVEFAGITPTELTEDDQPAYNDAAMRVNAARWLGTSAAARDFGAVQLSLQAGTDGERCVVLSEAGKPVARRCSWGQVALASASLNREGRALALAVQPLDGWRELWLFIREPGKGGGWRIEVMPPAPAQPGLGVAEFAGWVPGGQQLLVAREFRAEGKYRRSFEVVSLAGLATERQSPEPALLGAFQRWSDPAWRGSSPIRR</sequence>
<keyword evidence="1" id="KW-0732">Signal</keyword>
<dbReference type="EMBL" id="JAVDXV010000011">
    <property type="protein sequence ID" value="MDR7335831.1"/>
    <property type="molecule type" value="Genomic_DNA"/>
</dbReference>
<evidence type="ECO:0000313" key="3">
    <source>
        <dbReference type="Proteomes" id="UP001180825"/>
    </source>
</evidence>
<evidence type="ECO:0000313" key="2">
    <source>
        <dbReference type="EMBL" id="MDR7335831.1"/>
    </source>
</evidence>
<organism evidence="2 3">
    <name type="scientific">Roseateles asaccharophilus</name>
    <dbReference type="NCBI Taxonomy" id="582607"/>
    <lineage>
        <taxon>Bacteria</taxon>
        <taxon>Pseudomonadati</taxon>
        <taxon>Pseudomonadota</taxon>
        <taxon>Betaproteobacteria</taxon>
        <taxon>Burkholderiales</taxon>
        <taxon>Sphaerotilaceae</taxon>
        <taxon>Roseateles</taxon>
    </lineage>
</organism>
<feature type="signal peptide" evidence="1">
    <location>
        <begin position="1"/>
        <end position="23"/>
    </location>
</feature>
<gene>
    <name evidence="2" type="ORF">J2X21_004998</name>
</gene>
<evidence type="ECO:0008006" key="4">
    <source>
        <dbReference type="Google" id="ProtNLM"/>
    </source>
</evidence>
<evidence type="ECO:0000256" key="1">
    <source>
        <dbReference type="SAM" id="SignalP"/>
    </source>
</evidence>
<keyword evidence="3" id="KW-1185">Reference proteome</keyword>
<dbReference type="Proteomes" id="UP001180825">
    <property type="component" value="Unassembled WGS sequence"/>
</dbReference>
<feature type="chain" id="PRO_5045646221" description="SH3 domain-containing protein" evidence="1">
    <location>
        <begin position="24"/>
        <end position="496"/>
    </location>
</feature>
<dbReference type="RefSeq" id="WP_310332833.1">
    <property type="nucleotide sequence ID" value="NZ_JAVDXV010000011.1"/>
</dbReference>
<reference evidence="2 3" key="1">
    <citation type="submission" date="2023-07" db="EMBL/GenBank/DDBJ databases">
        <title>Sorghum-associated microbial communities from plants grown in Nebraska, USA.</title>
        <authorList>
            <person name="Schachtman D."/>
        </authorList>
    </citation>
    <scope>NUCLEOTIDE SEQUENCE [LARGE SCALE GENOMIC DNA]</scope>
    <source>
        <strain evidence="2 3">BE316</strain>
    </source>
</reference>
<accession>A0ABU2AF60</accession>